<proteinExistence type="inferred from homology"/>
<feature type="domain" description="Glycoside hydrolase family 2 catalytic" evidence="5">
    <location>
        <begin position="271"/>
        <end position="419"/>
    </location>
</feature>
<evidence type="ECO:0000256" key="2">
    <source>
        <dbReference type="ARBA" id="ARBA00022801"/>
    </source>
</evidence>
<dbReference type="InterPro" id="IPR006103">
    <property type="entry name" value="Glyco_hydro_2_cat"/>
</dbReference>
<dbReference type="Pfam" id="PF18565">
    <property type="entry name" value="Glyco_hydro2_C5"/>
    <property type="match status" value="1"/>
</dbReference>
<gene>
    <name evidence="8" type="ORF">SAMN05443668_106300</name>
</gene>
<dbReference type="SUPFAM" id="SSF49303">
    <property type="entry name" value="beta-Galactosidase/glucuronidase domain"/>
    <property type="match status" value="1"/>
</dbReference>
<feature type="domain" description="Glycoside hydrolase family 2" evidence="7">
    <location>
        <begin position="709"/>
        <end position="811"/>
    </location>
</feature>
<evidence type="ECO:0000259" key="4">
    <source>
        <dbReference type="Pfam" id="PF00703"/>
    </source>
</evidence>
<dbReference type="Pfam" id="PF02836">
    <property type="entry name" value="Glyco_hydro_2_C"/>
    <property type="match status" value="1"/>
</dbReference>
<evidence type="ECO:0000313" key="8">
    <source>
        <dbReference type="EMBL" id="SHN39510.1"/>
    </source>
</evidence>
<keyword evidence="3" id="KW-0326">Glycosidase</keyword>
<evidence type="ECO:0000256" key="3">
    <source>
        <dbReference type="ARBA" id="ARBA00023295"/>
    </source>
</evidence>
<evidence type="ECO:0000259" key="5">
    <source>
        <dbReference type="Pfam" id="PF02836"/>
    </source>
</evidence>
<dbReference type="InterPro" id="IPR006101">
    <property type="entry name" value="Glyco_hydro_2"/>
</dbReference>
<dbReference type="GO" id="GO:0004553">
    <property type="term" value="F:hydrolase activity, hydrolyzing O-glycosyl compounds"/>
    <property type="evidence" value="ECO:0007669"/>
    <property type="project" value="InterPro"/>
</dbReference>
<reference evidence="8 9" key="1">
    <citation type="submission" date="2016-11" db="EMBL/GenBank/DDBJ databases">
        <authorList>
            <person name="Jaros S."/>
            <person name="Januszkiewicz K."/>
            <person name="Wedrychowicz H."/>
        </authorList>
    </citation>
    <scope>NUCLEOTIDE SEQUENCE [LARGE SCALE GENOMIC DNA]</scope>
    <source>
        <strain evidence="8 9">DSM 46144</strain>
    </source>
</reference>
<evidence type="ECO:0000259" key="6">
    <source>
        <dbReference type="Pfam" id="PF16355"/>
    </source>
</evidence>
<dbReference type="InterPro" id="IPR040605">
    <property type="entry name" value="Glyco_hydro2_dom5"/>
</dbReference>
<dbReference type="InterPro" id="IPR017853">
    <property type="entry name" value="GH"/>
</dbReference>
<dbReference type="Gene3D" id="3.20.20.80">
    <property type="entry name" value="Glycosidases"/>
    <property type="match status" value="1"/>
</dbReference>
<dbReference type="Proteomes" id="UP000184440">
    <property type="component" value="Unassembled WGS sequence"/>
</dbReference>
<dbReference type="AlphaFoldDB" id="A0A1M7R3N4"/>
<dbReference type="Pfam" id="PF00703">
    <property type="entry name" value="Glyco_hydro_2"/>
    <property type="match status" value="1"/>
</dbReference>
<dbReference type="Gene3D" id="2.60.40.10">
    <property type="entry name" value="Immunoglobulins"/>
    <property type="match status" value="3"/>
</dbReference>
<dbReference type="PRINTS" id="PR00132">
    <property type="entry name" value="GLHYDRLASE2"/>
</dbReference>
<organism evidence="8 9">
    <name type="scientific">Cryptosporangium aurantiacum</name>
    <dbReference type="NCBI Taxonomy" id="134849"/>
    <lineage>
        <taxon>Bacteria</taxon>
        <taxon>Bacillati</taxon>
        <taxon>Actinomycetota</taxon>
        <taxon>Actinomycetes</taxon>
        <taxon>Cryptosporangiales</taxon>
        <taxon>Cryptosporangiaceae</taxon>
        <taxon>Cryptosporangium</taxon>
    </lineage>
</organism>
<dbReference type="Gene3D" id="2.60.120.260">
    <property type="entry name" value="Galactose-binding domain-like"/>
    <property type="match status" value="1"/>
</dbReference>
<evidence type="ECO:0000313" key="9">
    <source>
        <dbReference type="Proteomes" id="UP000184440"/>
    </source>
</evidence>
<keyword evidence="9" id="KW-1185">Reference proteome</keyword>
<protein>
    <submittedName>
        <fullName evidence="8">Glycosyl hydrolases family 2</fullName>
    </submittedName>
</protein>
<dbReference type="OrthoDB" id="9762066at2"/>
<dbReference type="InterPro" id="IPR013783">
    <property type="entry name" value="Ig-like_fold"/>
</dbReference>
<dbReference type="InterPro" id="IPR036156">
    <property type="entry name" value="Beta-gal/glucu_dom_sf"/>
</dbReference>
<dbReference type="InterPro" id="IPR032311">
    <property type="entry name" value="DUF4982"/>
</dbReference>
<evidence type="ECO:0000256" key="1">
    <source>
        <dbReference type="ARBA" id="ARBA00007401"/>
    </source>
</evidence>
<dbReference type="SUPFAM" id="SSF51445">
    <property type="entry name" value="(Trans)glycosidases"/>
    <property type="match status" value="1"/>
</dbReference>
<dbReference type="PANTHER" id="PTHR42732:SF1">
    <property type="entry name" value="BETA-MANNOSIDASE"/>
    <property type="match status" value="1"/>
</dbReference>
<dbReference type="InterPro" id="IPR008979">
    <property type="entry name" value="Galactose-bd-like_sf"/>
</dbReference>
<feature type="domain" description="DUF4982" evidence="6">
    <location>
        <begin position="636"/>
        <end position="695"/>
    </location>
</feature>
<accession>A0A1M7R3N4</accession>
<evidence type="ECO:0000259" key="7">
    <source>
        <dbReference type="Pfam" id="PF18565"/>
    </source>
</evidence>
<sequence>MRRTSFNEGWFVAEEASSGAPVGPVTVPYDAMLFEPRNARTPNGFHTGFFPGGVYRYSKTFVAPEEWRDQHVLVEFEGVYLRSEVFLNGRLIGGRPSGYAEFTVPLHGGLEFGTDNVLEVVAHNDRLPNSRWYSGSGIYRPVHLLVGPQAHIAPEGPRFTTEAVQDGSATVGIATRIVNDGAVARSVTISTVLVLPSGARVGPVMERIRLAPGESTTVRQTAAIVGAALWSPETPHLHTGTVRLLGGEELLDEAAAEFGIRTLTADSRHGLRLNGVPVKLRGACIHHDNGPIGAHTLDAAEHRRVRILKESGYNAIRSAHNPVSRATLRACDRLGVLVMDELTDVWWRTKQPFDYGLDFEEWWERDLEAMILKDVNHPSVIMYSIGNEIAETATPRGVRLSQAMAGRARDLDPTRLVTNGINGFLNLIASMNDEKVARKAEAARARGESFGKNLIVVLNHVMGVLEKVLPHLVRLPRVDRRTRDAFAALDVAGYNYMAGRYRKDTQRYPDRLIVGTETNPPDTARVWREIEALPQVLGEFAWTGWDYVGEAGIAAIEYDQPRRLFKPYPALLAGEPVIDITGFAQPQAYLNQVAWRLRTDPYIAVHEVQHSGRKRVSNSWRSGNVVHSWSWEGFEGTAATVEVYADAARVDLVLNGAVVGSASIGAQQAFTGRFTVVYRPGELAAIAYDETGTEIGRDVLRSTSEILRLRLEPETEGLIADGSDLLYVPISLTDDDGRVKPLADRLVDLHVDGAATLLGFGSAQPITAEAFTGTSHSTYRGRALAVLRAGHAPGDVTITATAQGCDPVSVTVPVRRPGR</sequence>
<dbReference type="Pfam" id="PF16355">
    <property type="entry name" value="DUF4982"/>
    <property type="match status" value="1"/>
</dbReference>
<feature type="domain" description="Glycoside hydrolase family 2 immunoglobulin-like beta-sandwich" evidence="4">
    <location>
        <begin position="156"/>
        <end position="261"/>
    </location>
</feature>
<keyword evidence="2 8" id="KW-0378">Hydrolase</keyword>
<name>A0A1M7R3N4_9ACTN</name>
<dbReference type="InterPro" id="IPR051913">
    <property type="entry name" value="GH2_Domain-Containing"/>
</dbReference>
<dbReference type="EMBL" id="FRCS01000006">
    <property type="protein sequence ID" value="SHN39510.1"/>
    <property type="molecule type" value="Genomic_DNA"/>
</dbReference>
<comment type="similarity">
    <text evidence="1">Belongs to the glycosyl hydrolase 2 family.</text>
</comment>
<dbReference type="PANTHER" id="PTHR42732">
    <property type="entry name" value="BETA-GALACTOSIDASE"/>
    <property type="match status" value="1"/>
</dbReference>
<dbReference type="STRING" id="134849.SAMN05443668_106300"/>
<dbReference type="GO" id="GO:0005975">
    <property type="term" value="P:carbohydrate metabolic process"/>
    <property type="evidence" value="ECO:0007669"/>
    <property type="project" value="InterPro"/>
</dbReference>
<dbReference type="RefSeq" id="WP_073259651.1">
    <property type="nucleotide sequence ID" value="NZ_FRCS01000006.1"/>
</dbReference>
<dbReference type="InterPro" id="IPR006102">
    <property type="entry name" value="Ig-like_GH2"/>
</dbReference>
<dbReference type="SUPFAM" id="SSF49785">
    <property type="entry name" value="Galactose-binding domain-like"/>
    <property type="match status" value="1"/>
</dbReference>